<protein>
    <submittedName>
        <fullName evidence="1">Uncharacterized protein</fullName>
    </submittedName>
</protein>
<sequence>MLRLRWLIPFAGSPSNRPLMDIATCLCFNLPPKTQPANAWGVFHELLLFTRLPLKAATTPLLGLISALQSELRPQLRSPRSFSLTLKPFLMTKACFVHLTSWRFFQTRPSLAPIFQVLSTLQSPLMLLVQSMHASAIFPLIKPPAFSISAAFFTLRPMSFTPSRLIHAPAGCRAKSFLFPLIIALSATSSRPRLFHLMIPPPSTSNLFGSRPPANMPLVPVERAFPPSFAFPSLLRTTAFPASSNQLLWR</sequence>
<reference evidence="1" key="1">
    <citation type="submission" date="2022-11" db="EMBL/GenBank/DDBJ databases">
        <authorList>
            <person name="Mifsud CO J."/>
            <person name="Holmes C E."/>
            <person name="Gallagher V R."/>
            <person name="Geoghegan L J."/>
        </authorList>
    </citation>
    <scope>NUCLEOTIDE SEQUENCE</scope>
</reference>
<name>A0A9C7GWI6_9VIRU</name>
<dbReference type="EMBL" id="OX380408">
    <property type="protein sequence ID" value="CAI5383901.1"/>
    <property type="molecule type" value="Genomic_RNA"/>
</dbReference>
<accession>A0A9C7GWI6</accession>
<proteinExistence type="predicted"/>
<organism evidence="1">
    <name type="scientific">Broom forkmoss associated tymo-like virus</name>
    <dbReference type="NCBI Taxonomy" id="2933121"/>
    <lineage>
        <taxon>Viruses</taxon>
        <taxon>Riboviria</taxon>
        <taxon>Orthornavirae</taxon>
        <taxon>Kitrinoviricota</taxon>
        <taxon>Alsuviricetes</taxon>
        <taxon>Tymovirales</taxon>
    </lineage>
</organism>
<gene>
    <name evidence="1" type="primary">hypothetical protein</name>
</gene>
<evidence type="ECO:0000313" key="1">
    <source>
        <dbReference type="EMBL" id="CAI5383901.1"/>
    </source>
</evidence>